<dbReference type="EMBL" id="JAQMTU010000025">
    <property type="protein sequence ID" value="MDB9485712.1"/>
    <property type="molecule type" value="Genomic_DNA"/>
</dbReference>
<proteinExistence type="predicted"/>
<comment type="caution">
    <text evidence="1">The sequence shown here is derived from an EMBL/GenBank/DDBJ whole genome shotgun (WGS) entry which is preliminary data.</text>
</comment>
<sequence length="66" mass="7654">MTREQGIGNREQGTGNSFNCLDILNFPNPTKKNAIHFETPLAKTWHFFVVKIRETLCYSTSRCYEV</sequence>
<reference evidence="1 2" key="1">
    <citation type="submission" date="2023-01" db="EMBL/GenBank/DDBJ databases">
        <title>Genomes from the Australian National Cyanobacteria Reference Collection.</title>
        <authorList>
            <person name="Willis A."/>
            <person name="Lee E.M.F."/>
        </authorList>
    </citation>
    <scope>NUCLEOTIDE SEQUENCE [LARGE SCALE GENOMIC DNA]</scope>
    <source>
        <strain evidence="1 2">CS-537/01</strain>
    </source>
</reference>
<dbReference type="Proteomes" id="UP001212123">
    <property type="component" value="Unassembled WGS sequence"/>
</dbReference>
<protein>
    <submittedName>
        <fullName evidence="1">Uncharacterized protein</fullName>
    </submittedName>
</protein>
<accession>A0ABT5A3E3</accession>
<evidence type="ECO:0000313" key="1">
    <source>
        <dbReference type="EMBL" id="MDB9485712.1"/>
    </source>
</evidence>
<dbReference type="RefSeq" id="WP_155963890.1">
    <property type="nucleotide sequence ID" value="NZ_JAQMTU010000025.1"/>
</dbReference>
<keyword evidence="2" id="KW-1185">Reference proteome</keyword>
<organism evidence="1 2">
    <name type="scientific">Dolichospermum circinale CS-537/01</name>
    <dbReference type="NCBI Taxonomy" id="3021739"/>
    <lineage>
        <taxon>Bacteria</taxon>
        <taxon>Bacillati</taxon>
        <taxon>Cyanobacteriota</taxon>
        <taxon>Cyanophyceae</taxon>
        <taxon>Nostocales</taxon>
        <taxon>Aphanizomenonaceae</taxon>
        <taxon>Dolichospermum</taxon>
        <taxon>Dolichospermum circinale</taxon>
    </lineage>
</organism>
<gene>
    <name evidence="1" type="ORF">PN492_03985</name>
</gene>
<name>A0ABT5A3E3_9CYAN</name>
<evidence type="ECO:0000313" key="2">
    <source>
        <dbReference type="Proteomes" id="UP001212123"/>
    </source>
</evidence>